<dbReference type="AlphaFoldDB" id="A0A251V8D7"/>
<dbReference type="EMBL" id="CM007892">
    <property type="protein sequence ID" value="OTG31870.1"/>
    <property type="molecule type" value="Genomic_DNA"/>
</dbReference>
<keyword evidence="2" id="KW-1185">Reference proteome</keyword>
<accession>A0A251V8D7</accession>
<dbReference type="Proteomes" id="UP000215914">
    <property type="component" value="Chromosome 3"/>
</dbReference>
<dbReference type="InParanoid" id="A0A251V8D7"/>
<evidence type="ECO:0000313" key="2">
    <source>
        <dbReference type="Proteomes" id="UP000215914"/>
    </source>
</evidence>
<sequence>MKILKGRAFSDLEYNCQAVSKVVPDQYDESSITMCTLQMHRRCTVYRRLDCC</sequence>
<name>A0A251V8D7_HELAN</name>
<reference evidence="2" key="1">
    <citation type="journal article" date="2017" name="Nature">
        <title>The sunflower genome provides insights into oil metabolism, flowering and Asterid evolution.</title>
        <authorList>
            <person name="Badouin H."/>
            <person name="Gouzy J."/>
            <person name="Grassa C.J."/>
            <person name="Murat F."/>
            <person name="Staton S.E."/>
            <person name="Cottret L."/>
            <person name="Lelandais-Briere C."/>
            <person name="Owens G.L."/>
            <person name="Carrere S."/>
            <person name="Mayjonade B."/>
            <person name="Legrand L."/>
            <person name="Gill N."/>
            <person name="Kane N.C."/>
            <person name="Bowers J.E."/>
            <person name="Hubner S."/>
            <person name="Bellec A."/>
            <person name="Berard A."/>
            <person name="Berges H."/>
            <person name="Blanchet N."/>
            <person name="Boniface M.C."/>
            <person name="Brunel D."/>
            <person name="Catrice O."/>
            <person name="Chaidir N."/>
            <person name="Claudel C."/>
            <person name="Donnadieu C."/>
            <person name="Faraut T."/>
            <person name="Fievet G."/>
            <person name="Helmstetter N."/>
            <person name="King M."/>
            <person name="Knapp S.J."/>
            <person name="Lai Z."/>
            <person name="Le Paslier M.C."/>
            <person name="Lippi Y."/>
            <person name="Lorenzon L."/>
            <person name="Mandel J.R."/>
            <person name="Marage G."/>
            <person name="Marchand G."/>
            <person name="Marquand E."/>
            <person name="Bret-Mestries E."/>
            <person name="Morien E."/>
            <person name="Nambeesan S."/>
            <person name="Nguyen T."/>
            <person name="Pegot-Espagnet P."/>
            <person name="Pouilly N."/>
            <person name="Raftis F."/>
            <person name="Sallet E."/>
            <person name="Schiex T."/>
            <person name="Thomas J."/>
            <person name="Vandecasteele C."/>
            <person name="Vares D."/>
            <person name="Vear F."/>
            <person name="Vautrin S."/>
            <person name="Crespi M."/>
            <person name="Mangin B."/>
            <person name="Burke J.M."/>
            <person name="Salse J."/>
            <person name="Munos S."/>
            <person name="Vincourt P."/>
            <person name="Rieseberg L.H."/>
            <person name="Langlade N.B."/>
        </authorList>
    </citation>
    <scope>NUCLEOTIDE SEQUENCE [LARGE SCALE GENOMIC DNA]</scope>
    <source>
        <strain evidence="2">cv. SF193</strain>
    </source>
</reference>
<protein>
    <submittedName>
        <fullName evidence="1">Uncharacterized protein</fullName>
    </submittedName>
</protein>
<gene>
    <name evidence="1" type="ORF">HannXRQ_Chr03g0080471</name>
</gene>
<evidence type="ECO:0000313" key="1">
    <source>
        <dbReference type="EMBL" id="OTG31870.1"/>
    </source>
</evidence>
<organism evidence="1 2">
    <name type="scientific">Helianthus annuus</name>
    <name type="common">Common sunflower</name>
    <dbReference type="NCBI Taxonomy" id="4232"/>
    <lineage>
        <taxon>Eukaryota</taxon>
        <taxon>Viridiplantae</taxon>
        <taxon>Streptophyta</taxon>
        <taxon>Embryophyta</taxon>
        <taxon>Tracheophyta</taxon>
        <taxon>Spermatophyta</taxon>
        <taxon>Magnoliopsida</taxon>
        <taxon>eudicotyledons</taxon>
        <taxon>Gunneridae</taxon>
        <taxon>Pentapetalae</taxon>
        <taxon>asterids</taxon>
        <taxon>campanulids</taxon>
        <taxon>Asterales</taxon>
        <taxon>Asteraceae</taxon>
        <taxon>Asteroideae</taxon>
        <taxon>Heliantheae alliance</taxon>
        <taxon>Heliantheae</taxon>
        <taxon>Helianthus</taxon>
    </lineage>
</organism>
<proteinExistence type="predicted"/>